<reference evidence="1" key="1">
    <citation type="submission" date="2014-09" db="EMBL/GenBank/DDBJ databases">
        <authorList>
            <person name="Magalhaes I.L.F."/>
            <person name="Oliveira U."/>
            <person name="Santos F.R."/>
            <person name="Vidigal T.H.D.A."/>
            <person name="Brescovit A.D."/>
            <person name="Santos A.J."/>
        </authorList>
    </citation>
    <scope>NUCLEOTIDE SEQUENCE</scope>
    <source>
        <tissue evidence="1">Shoot tissue taken approximately 20 cm above the soil surface</tissue>
    </source>
</reference>
<proteinExistence type="predicted"/>
<name>A0A0A9E0L0_ARUDO</name>
<accession>A0A0A9E0L0</accession>
<dbReference type="AlphaFoldDB" id="A0A0A9E0L0"/>
<evidence type="ECO:0000313" key="1">
    <source>
        <dbReference type="EMBL" id="JAD89517.1"/>
    </source>
</evidence>
<dbReference type="EMBL" id="GBRH01208378">
    <property type="protein sequence ID" value="JAD89517.1"/>
    <property type="molecule type" value="Transcribed_RNA"/>
</dbReference>
<sequence length="109" mass="11599">MMLISDSFLDLADEVIFDSDPSKWHPRQLQTTIDEVHMGIDEPRQHNVPIEIHLIRVATLQLLNGVVGPDAEHAGGADCHGVGEGAGGVSGVDGGVGQYHVGEAGQRRP</sequence>
<protein>
    <submittedName>
        <fullName evidence="1">Uncharacterized protein</fullName>
    </submittedName>
</protein>
<organism evidence="1">
    <name type="scientific">Arundo donax</name>
    <name type="common">Giant reed</name>
    <name type="synonym">Donax arundinaceus</name>
    <dbReference type="NCBI Taxonomy" id="35708"/>
    <lineage>
        <taxon>Eukaryota</taxon>
        <taxon>Viridiplantae</taxon>
        <taxon>Streptophyta</taxon>
        <taxon>Embryophyta</taxon>
        <taxon>Tracheophyta</taxon>
        <taxon>Spermatophyta</taxon>
        <taxon>Magnoliopsida</taxon>
        <taxon>Liliopsida</taxon>
        <taxon>Poales</taxon>
        <taxon>Poaceae</taxon>
        <taxon>PACMAD clade</taxon>
        <taxon>Arundinoideae</taxon>
        <taxon>Arundineae</taxon>
        <taxon>Arundo</taxon>
    </lineage>
</organism>
<reference evidence="1" key="2">
    <citation type="journal article" date="2015" name="Data Brief">
        <title>Shoot transcriptome of the giant reed, Arundo donax.</title>
        <authorList>
            <person name="Barrero R.A."/>
            <person name="Guerrero F.D."/>
            <person name="Moolhuijzen P."/>
            <person name="Goolsby J.A."/>
            <person name="Tidwell J."/>
            <person name="Bellgard S.E."/>
            <person name="Bellgard M.I."/>
        </authorList>
    </citation>
    <scope>NUCLEOTIDE SEQUENCE</scope>
    <source>
        <tissue evidence="1">Shoot tissue taken approximately 20 cm above the soil surface</tissue>
    </source>
</reference>